<evidence type="ECO:0000313" key="1">
    <source>
        <dbReference type="EMBL" id="KIK51316.1"/>
    </source>
</evidence>
<name>A0A0D0BAJ0_9AGAR</name>
<accession>A0A0D0BAJ0</accession>
<dbReference type="Proteomes" id="UP000053593">
    <property type="component" value="Unassembled WGS sequence"/>
</dbReference>
<dbReference type="HOGENOM" id="CLU_2941953_0_0_1"/>
<organism evidence="1 2">
    <name type="scientific">Collybiopsis luxurians FD-317 M1</name>
    <dbReference type="NCBI Taxonomy" id="944289"/>
    <lineage>
        <taxon>Eukaryota</taxon>
        <taxon>Fungi</taxon>
        <taxon>Dikarya</taxon>
        <taxon>Basidiomycota</taxon>
        <taxon>Agaricomycotina</taxon>
        <taxon>Agaricomycetes</taxon>
        <taxon>Agaricomycetidae</taxon>
        <taxon>Agaricales</taxon>
        <taxon>Marasmiineae</taxon>
        <taxon>Omphalotaceae</taxon>
        <taxon>Collybiopsis</taxon>
        <taxon>Collybiopsis luxurians</taxon>
    </lineage>
</organism>
<sequence length="69" mass="7611">MSLGCSPSKRTFAPGWVLESFRHEDRVNGRNPSRRQVNGVVGCPAVVFSKGARRAYVPNAETCPLRSSY</sequence>
<protein>
    <submittedName>
        <fullName evidence="1">Uncharacterized protein</fullName>
    </submittedName>
</protein>
<reference evidence="1 2" key="1">
    <citation type="submission" date="2014-04" db="EMBL/GenBank/DDBJ databases">
        <title>Evolutionary Origins and Diversification of the Mycorrhizal Mutualists.</title>
        <authorList>
            <consortium name="DOE Joint Genome Institute"/>
            <consortium name="Mycorrhizal Genomics Consortium"/>
            <person name="Kohler A."/>
            <person name="Kuo A."/>
            <person name="Nagy L.G."/>
            <person name="Floudas D."/>
            <person name="Copeland A."/>
            <person name="Barry K.W."/>
            <person name="Cichocki N."/>
            <person name="Veneault-Fourrey C."/>
            <person name="LaButti K."/>
            <person name="Lindquist E.A."/>
            <person name="Lipzen A."/>
            <person name="Lundell T."/>
            <person name="Morin E."/>
            <person name="Murat C."/>
            <person name="Riley R."/>
            <person name="Ohm R."/>
            <person name="Sun H."/>
            <person name="Tunlid A."/>
            <person name="Henrissat B."/>
            <person name="Grigoriev I.V."/>
            <person name="Hibbett D.S."/>
            <person name="Martin F."/>
        </authorList>
    </citation>
    <scope>NUCLEOTIDE SEQUENCE [LARGE SCALE GENOMIC DNA]</scope>
    <source>
        <strain evidence="1 2">FD-317 M1</strain>
    </source>
</reference>
<keyword evidence="2" id="KW-1185">Reference proteome</keyword>
<dbReference type="EMBL" id="KN834866">
    <property type="protein sequence ID" value="KIK51316.1"/>
    <property type="molecule type" value="Genomic_DNA"/>
</dbReference>
<evidence type="ECO:0000313" key="2">
    <source>
        <dbReference type="Proteomes" id="UP000053593"/>
    </source>
</evidence>
<gene>
    <name evidence="1" type="ORF">GYMLUDRAFT_252164</name>
</gene>
<dbReference type="AlphaFoldDB" id="A0A0D0BAJ0"/>
<proteinExistence type="predicted"/>